<comment type="function">
    <text evidence="5">Methylates the class 1 translation termination release factors RF1/PrfA and RF2/PrfB on the glutamine residue of the universally conserved GGQ motif.</text>
</comment>
<evidence type="ECO:0000256" key="5">
    <source>
        <dbReference type="HAMAP-Rule" id="MF_02126"/>
    </source>
</evidence>
<keyword evidence="3 5" id="KW-0949">S-adenosyl-L-methionine</keyword>
<dbReference type="RefSeq" id="WP_096600070.1">
    <property type="nucleotide sequence ID" value="NZ_OBEN01000001.1"/>
</dbReference>
<dbReference type="Gene3D" id="1.10.8.10">
    <property type="entry name" value="DNA helicase RuvA subunit, C-terminal domain"/>
    <property type="match status" value="1"/>
</dbReference>
<comment type="similarity">
    <text evidence="5">Belongs to the protein N5-glutamine methyltransferase family. PrmC subfamily.</text>
</comment>
<dbReference type="InterPro" id="IPR019874">
    <property type="entry name" value="RF_methyltr_PrmC"/>
</dbReference>
<feature type="domain" description="Release factor glutamine methyltransferase N-terminal" evidence="7">
    <location>
        <begin position="14"/>
        <end position="67"/>
    </location>
</feature>
<comment type="catalytic activity">
    <reaction evidence="4 5">
        <text>L-glutaminyl-[peptide chain release factor] + S-adenosyl-L-methionine = N(5)-methyl-L-glutaminyl-[peptide chain release factor] + S-adenosyl-L-homocysteine + H(+)</text>
        <dbReference type="Rhea" id="RHEA:42896"/>
        <dbReference type="Rhea" id="RHEA-COMP:10271"/>
        <dbReference type="Rhea" id="RHEA-COMP:10272"/>
        <dbReference type="ChEBI" id="CHEBI:15378"/>
        <dbReference type="ChEBI" id="CHEBI:30011"/>
        <dbReference type="ChEBI" id="CHEBI:57856"/>
        <dbReference type="ChEBI" id="CHEBI:59789"/>
        <dbReference type="ChEBI" id="CHEBI:61891"/>
        <dbReference type="EC" id="2.1.1.297"/>
    </reaction>
</comment>
<dbReference type="EC" id="2.1.1.297" evidence="5"/>
<dbReference type="SUPFAM" id="SSF53335">
    <property type="entry name" value="S-adenosyl-L-methionine-dependent methyltransferases"/>
    <property type="match status" value="1"/>
</dbReference>
<protein>
    <recommendedName>
        <fullName evidence="5">Release factor glutamine methyltransferase</fullName>
        <shortName evidence="5">RF MTase</shortName>
        <ecNumber evidence="5">2.1.1.297</ecNumber>
    </recommendedName>
    <alternativeName>
        <fullName evidence="5">N5-glutamine methyltransferase PrmC</fullName>
    </alternativeName>
    <alternativeName>
        <fullName evidence="5">Protein-(glutamine-N5) MTase PrmC</fullName>
    </alternativeName>
    <alternativeName>
        <fullName evidence="5">Protein-glutamine N-methyltransferase PrmC</fullName>
    </alternativeName>
</protein>
<evidence type="ECO:0000259" key="6">
    <source>
        <dbReference type="Pfam" id="PF05175"/>
    </source>
</evidence>
<dbReference type="CDD" id="cd02440">
    <property type="entry name" value="AdoMet_MTases"/>
    <property type="match status" value="1"/>
</dbReference>
<evidence type="ECO:0000313" key="8">
    <source>
        <dbReference type="EMBL" id="SNZ11111.1"/>
    </source>
</evidence>
<evidence type="ECO:0000256" key="2">
    <source>
        <dbReference type="ARBA" id="ARBA00022679"/>
    </source>
</evidence>
<feature type="binding site" evidence="5">
    <location>
        <position position="135"/>
    </location>
    <ligand>
        <name>S-adenosyl-L-methionine</name>
        <dbReference type="ChEBI" id="CHEBI:59789"/>
    </ligand>
</feature>
<dbReference type="Pfam" id="PF05175">
    <property type="entry name" value="MTS"/>
    <property type="match status" value="1"/>
</dbReference>
<name>A0A285NTZ0_9AQUI</name>
<dbReference type="OrthoDB" id="9784805at2"/>
<evidence type="ECO:0000256" key="3">
    <source>
        <dbReference type="ARBA" id="ARBA00022691"/>
    </source>
</evidence>
<evidence type="ECO:0000313" key="9">
    <source>
        <dbReference type="Proteomes" id="UP000218627"/>
    </source>
</evidence>
<feature type="domain" description="Methyltransferase small" evidence="6">
    <location>
        <begin position="100"/>
        <end position="186"/>
    </location>
</feature>
<dbReference type="AlphaFoldDB" id="A0A285NTZ0"/>
<dbReference type="Proteomes" id="UP000218627">
    <property type="component" value="Unassembled WGS sequence"/>
</dbReference>
<keyword evidence="1 5" id="KW-0489">Methyltransferase</keyword>
<dbReference type="InterPro" id="IPR050320">
    <property type="entry name" value="N5-glutamine_MTase"/>
</dbReference>
<dbReference type="Gene3D" id="3.40.50.150">
    <property type="entry name" value="Vaccinia Virus protein VP39"/>
    <property type="match status" value="1"/>
</dbReference>
<reference evidence="9" key="1">
    <citation type="submission" date="2017-09" db="EMBL/GenBank/DDBJ databases">
        <authorList>
            <person name="Varghese N."/>
            <person name="Submissions S."/>
        </authorList>
    </citation>
    <scope>NUCLEOTIDE SEQUENCE [LARGE SCALE GENOMIC DNA]</scope>
    <source>
        <strain evidence="9">DSM 2913</strain>
    </source>
</reference>
<proteinExistence type="inferred from homology"/>
<dbReference type="PANTHER" id="PTHR18895">
    <property type="entry name" value="HEMK METHYLTRANSFERASE"/>
    <property type="match status" value="1"/>
</dbReference>
<keyword evidence="2 5" id="KW-0808">Transferase</keyword>
<dbReference type="InterPro" id="IPR002052">
    <property type="entry name" value="DNA_methylase_N6_adenine_CS"/>
</dbReference>
<dbReference type="PROSITE" id="PS00092">
    <property type="entry name" value="N6_MTASE"/>
    <property type="match status" value="1"/>
</dbReference>
<gene>
    <name evidence="5" type="primary">prmC</name>
    <name evidence="8" type="ORF">SAMN06265353_0141</name>
</gene>
<dbReference type="NCBIfam" id="TIGR00536">
    <property type="entry name" value="hemK_fam"/>
    <property type="match status" value="1"/>
</dbReference>
<dbReference type="PANTHER" id="PTHR18895:SF74">
    <property type="entry name" value="MTRF1L RELEASE FACTOR GLUTAMINE METHYLTRANSFERASE"/>
    <property type="match status" value="1"/>
</dbReference>
<sequence length="271" mass="31156">MKLKDLLKVASKVSLRERQLLLAHLLKVKPGDIYFIEDREVSKKLQEEYLKSLKLLEEGYPLQYILGEWDFCGRTFKVKEGVLIPRPETELLCEKVLELIPANGEYVGFEIGVGTGCISITLLLERRNLIMYADDVQDTALELAKENAKLHKVEQRLILKKGDMFEPVEGMVFDFVVSNPPYIPQREWENLPKGVRLEGWTSLIGGEKGYEFYERFAQEVGKFIKDSGFFALEIGHDQGSILKKLFTEKGFRVDIFKDYAGQDRVLIGWSL</sequence>
<accession>A0A285NTZ0</accession>
<dbReference type="EMBL" id="OBEN01000001">
    <property type="protein sequence ID" value="SNZ11111.1"/>
    <property type="molecule type" value="Genomic_DNA"/>
</dbReference>
<feature type="binding site" evidence="5">
    <location>
        <begin position="179"/>
        <end position="182"/>
    </location>
    <ligand>
        <name>substrate</name>
    </ligand>
</feature>
<evidence type="ECO:0000256" key="1">
    <source>
        <dbReference type="ARBA" id="ARBA00022603"/>
    </source>
</evidence>
<evidence type="ECO:0000259" key="7">
    <source>
        <dbReference type="Pfam" id="PF17827"/>
    </source>
</evidence>
<dbReference type="InterPro" id="IPR004556">
    <property type="entry name" value="HemK-like"/>
</dbReference>
<dbReference type="GO" id="GO:0102559">
    <property type="term" value="F:peptide chain release factor N(5)-glutamine methyltransferase activity"/>
    <property type="evidence" value="ECO:0007669"/>
    <property type="project" value="UniProtKB-EC"/>
</dbReference>
<dbReference type="GO" id="GO:0032259">
    <property type="term" value="P:methylation"/>
    <property type="evidence" value="ECO:0007669"/>
    <property type="project" value="UniProtKB-KW"/>
</dbReference>
<dbReference type="InterPro" id="IPR029063">
    <property type="entry name" value="SAM-dependent_MTases_sf"/>
</dbReference>
<dbReference type="GO" id="GO:0003676">
    <property type="term" value="F:nucleic acid binding"/>
    <property type="evidence" value="ECO:0007669"/>
    <property type="project" value="InterPro"/>
</dbReference>
<organism evidence="8 9">
    <name type="scientific">Hydrogenobacter hydrogenophilus</name>
    <dbReference type="NCBI Taxonomy" id="35835"/>
    <lineage>
        <taxon>Bacteria</taxon>
        <taxon>Pseudomonadati</taxon>
        <taxon>Aquificota</taxon>
        <taxon>Aquificia</taxon>
        <taxon>Aquificales</taxon>
        <taxon>Aquificaceae</taxon>
        <taxon>Hydrogenobacter</taxon>
    </lineage>
</organism>
<keyword evidence="9" id="KW-1185">Reference proteome</keyword>
<dbReference type="NCBIfam" id="TIGR03534">
    <property type="entry name" value="RF_mod_PrmC"/>
    <property type="match status" value="1"/>
</dbReference>
<dbReference type="HAMAP" id="MF_02126">
    <property type="entry name" value="RF_methyltr_PrmC"/>
    <property type="match status" value="1"/>
</dbReference>
<dbReference type="InterPro" id="IPR040758">
    <property type="entry name" value="PrmC_N"/>
</dbReference>
<feature type="binding site" evidence="5">
    <location>
        <begin position="112"/>
        <end position="116"/>
    </location>
    <ligand>
        <name>S-adenosyl-L-methionine</name>
        <dbReference type="ChEBI" id="CHEBI:59789"/>
    </ligand>
</feature>
<feature type="binding site" evidence="5">
    <location>
        <position position="179"/>
    </location>
    <ligand>
        <name>S-adenosyl-L-methionine</name>
        <dbReference type="ChEBI" id="CHEBI:59789"/>
    </ligand>
</feature>
<comment type="caution">
    <text evidence="5">Lacks conserved residue(s) required for the propagation of feature annotation.</text>
</comment>
<evidence type="ECO:0000256" key="4">
    <source>
        <dbReference type="ARBA" id="ARBA00048391"/>
    </source>
</evidence>
<dbReference type="Pfam" id="PF17827">
    <property type="entry name" value="PrmC_N"/>
    <property type="match status" value="1"/>
</dbReference>
<dbReference type="InterPro" id="IPR007848">
    <property type="entry name" value="Small_mtfrase_dom"/>
</dbReference>